<keyword evidence="3" id="KW-1185">Reference proteome</keyword>
<dbReference type="AlphaFoldDB" id="A0A2J7RP23"/>
<feature type="compositionally biased region" description="Basic and acidic residues" evidence="1">
    <location>
        <begin position="62"/>
        <end position="78"/>
    </location>
</feature>
<reference evidence="2 3" key="1">
    <citation type="submission" date="2017-12" db="EMBL/GenBank/DDBJ databases">
        <title>Hemimetabolous genomes reveal molecular basis of termite eusociality.</title>
        <authorList>
            <person name="Harrison M.C."/>
            <person name="Jongepier E."/>
            <person name="Robertson H.M."/>
            <person name="Arning N."/>
            <person name="Bitard-Feildel T."/>
            <person name="Chao H."/>
            <person name="Childers C.P."/>
            <person name="Dinh H."/>
            <person name="Doddapaneni H."/>
            <person name="Dugan S."/>
            <person name="Gowin J."/>
            <person name="Greiner C."/>
            <person name="Han Y."/>
            <person name="Hu H."/>
            <person name="Hughes D.S.T."/>
            <person name="Huylmans A.-K."/>
            <person name="Kemena C."/>
            <person name="Kremer L.P.M."/>
            <person name="Lee S.L."/>
            <person name="Lopez-Ezquerra A."/>
            <person name="Mallet L."/>
            <person name="Monroy-Kuhn J.M."/>
            <person name="Moser A."/>
            <person name="Murali S.C."/>
            <person name="Muzny D.M."/>
            <person name="Otani S."/>
            <person name="Piulachs M.-D."/>
            <person name="Poelchau M."/>
            <person name="Qu J."/>
            <person name="Schaub F."/>
            <person name="Wada-Katsumata A."/>
            <person name="Worley K.C."/>
            <person name="Xie Q."/>
            <person name="Ylla G."/>
            <person name="Poulsen M."/>
            <person name="Gibbs R.A."/>
            <person name="Schal C."/>
            <person name="Richards S."/>
            <person name="Belles X."/>
            <person name="Korb J."/>
            <person name="Bornberg-Bauer E."/>
        </authorList>
    </citation>
    <scope>NUCLEOTIDE SEQUENCE [LARGE SCALE GENOMIC DNA]</scope>
    <source>
        <tissue evidence="2">Whole body</tissue>
    </source>
</reference>
<dbReference type="InParanoid" id="A0A2J7RP23"/>
<sequence>FYGDDLLAPHPTPKLEAHPLSAVRDCLFNIFAASLQMLQTNSGMGSRTIRCCLDTGSNVKQPTKEDTPDFNTEAEHVD</sequence>
<evidence type="ECO:0000256" key="1">
    <source>
        <dbReference type="SAM" id="MobiDB-lite"/>
    </source>
</evidence>
<feature type="non-terminal residue" evidence="2">
    <location>
        <position position="1"/>
    </location>
</feature>
<comment type="caution">
    <text evidence="2">The sequence shown here is derived from an EMBL/GenBank/DDBJ whole genome shotgun (WGS) entry which is preliminary data.</text>
</comment>
<evidence type="ECO:0000313" key="2">
    <source>
        <dbReference type="EMBL" id="PNF42586.1"/>
    </source>
</evidence>
<organism evidence="2 3">
    <name type="scientific">Cryptotermes secundus</name>
    <dbReference type="NCBI Taxonomy" id="105785"/>
    <lineage>
        <taxon>Eukaryota</taxon>
        <taxon>Metazoa</taxon>
        <taxon>Ecdysozoa</taxon>
        <taxon>Arthropoda</taxon>
        <taxon>Hexapoda</taxon>
        <taxon>Insecta</taxon>
        <taxon>Pterygota</taxon>
        <taxon>Neoptera</taxon>
        <taxon>Polyneoptera</taxon>
        <taxon>Dictyoptera</taxon>
        <taxon>Blattodea</taxon>
        <taxon>Blattoidea</taxon>
        <taxon>Termitoidae</taxon>
        <taxon>Kalotermitidae</taxon>
        <taxon>Cryptotermitinae</taxon>
        <taxon>Cryptotermes</taxon>
    </lineage>
</organism>
<gene>
    <name evidence="2" type="ORF">B7P43_G03092</name>
</gene>
<accession>A0A2J7RP23</accession>
<proteinExistence type="predicted"/>
<name>A0A2J7RP23_9NEOP</name>
<dbReference type="Proteomes" id="UP000235965">
    <property type="component" value="Unassembled WGS sequence"/>
</dbReference>
<protein>
    <submittedName>
        <fullName evidence="2">Uncharacterized protein</fullName>
    </submittedName>
</protein>
<dbReference type="EMBL" id="NEVH01002141">
    <property type="protein sequence ID" value="PNF42586.1"/>
    <property type="molecule type" value="Genomic_DNA"/>
</dbReference>
<evidence type="ECO:0000313" key="3">
    <source>
        <dbReference type="Proteomes" id="UP000235965"/>
    </source>
</evidence>
<feature type="region of interest" description="Disordered" evidence="1">
    <location>
        <begin position="56"/>
        <end position="78"/>
    </location>
</feature>